<gene>
    <name evidence="3" type="ORF">S03H2_26203</name>
</gene>
<evidence type="ECO:0000313" key="3">
    <source>
        <dbReference type="EMBL" id="GAH40196.1"/>
    </source>
</evidence>
<evidence type="ECO:0000259" key="2">
    <source>
        <dbReference type="Pfam" id="PF01364"/>
    </source>
</evidence>
<dbReference type="GO" id="GO:0008234">
    <property type="term" value="F:cysteine-type peptidase activity"/>
    <property type="evidence" value="ECO:0007669"/>
    <property type="project" value="InterPro"/>
</dbReference>
<accession>X1F3I1</accession>
<dbReference type="InterPro" id="IPR029031">
    <property type="entry name" value="Gingipain_N_sf"/>
</dbReference>
<protein>
    <recommendedName>
        <fullName evidence="2">Gingipain domain-containing protein</fullName>
    </recommendedName>
</protein>
<proteinExistence type="predicted"/>
<dbReference type="Pfam" id="PF01364">
    <property type="entry name" value="Peptidase_C25"/>
    <property type="match status" value="1"/>
</dbReference>
<dbReference type="Gene3D" id="3.40.50.10390">
    <property type="entry name" value="Gingipain r, domain 1"/>
    <property type="match status" value="1"/>
</dbReference>
<name>X1F3I1_9ZZZZ</name>
<dbReference type="EMBL" id="BARU01015095">
    <property type="protein sequence ID" value="GAH40196.1"/>
    <property type="molecule type" value="Genomic_DNA"/>
</dbReference>
<feature type="non-terminal residue" evidence="3">
    <location>
        <position position="121"/>
    </location>
</feature>
<keyword evidence="1" id="KW-0732">Signal</keyword>
<feature type="domain" description="Gingipain" evidence="2">
    <location>
        <begin position="1"/>
        <end position="119"/>
    </location>
</feature>
<dbReference type="InterPro" id="IPR001769">
    <property type="entry name" value="Gingipain"/>
</dbReference>
<feature type="non-terminal residue" evidence="3">
    <location>
        <position position="1"/>
    </location>
</feature>
<evidence type="ECO:0000256" key="1">
    <source>
        <dbReference type="ARBA" id="ARBA00022729"/>
    </source>
</evidence>
<dbReference type="SUPFAM" id="SSF52129">
    <property type="entry name" value="Caspase-like"/>
    <property type="match status" value="1"/>
</dbReference>
<sequence>DLYDEFNYGAKSPWALRDFLTRAYDNWSPQPRFVLLVGEASFDPRDYLGLGGLDLVPTKLVDTDFIKTASDDWFIDFNDDGLPEMAAGRLPVHSVEEAETMIGKIIAYEDVAGTMNDVLLV</sequence>
<organism evidence="3">
    <name type="scientific">marine sediment metagenome</name>
    <dbReference type="NCBI Taxonomy" id="412755"/>
    <lineage>
        <taxon>unclassified sequences</taxon>
        <taxon>metagenomes</taxon>
        <taxon>ecological metagenomes</taxon>
    </lineage>
</organism>
<reference evidence="3" key="1">
    <citation type="journal article" date="2014" name="Front. Microbiol.">
        <title>High frequency of phylogenetically diverse reductive dehalogenase-homologous genes in deep subseafloor sedimentary metagenomes.</title>
        <authorList>
            <person name="Kawai M."/>
            <person name="Futagami T."/>
            <person name="Toyoda A."/>
            <person name="Takaki Y."/>
            <person name="Nishi S."/>
            <person name="Hori S."/>
            <person name="Arai W."/>
            <person name="Tsubouchi T."/>
            <person name="Morono Y."/>
            <person name="Uchiyama I."/>
            <person name="Ito T."/>
            <person name="Fujiyama A."/>
            <person name="Inagaki F."/>
            <person name="Takami H."/>
        </authorList>
    </citation>
    <scope>NUCLEOTIDE SEQUENCE</scope>
    <source>
        <strain evidence="3">Expedition CK06-06</strain>
    </source>
</reference>
<dbReference type="AlphaFoldDB" id="X1F3I1"/>
<dbReference type="InterPro" id="IPR029030">
    <property type="entry name" value="Caspase-like_dom_sf"/>
</dbReference>
<dbReference type="GO" id="GO:0006508">
    <property type="term" value="P:proteolysis"/>
    <property type="evidence" value="ECO:0007669"/>
    <property type="project" value="InterPro"/>
</dbReference>
<comment type="caution">
    <text evidence="3">The sequence shown here is derived from an EMBL/GenBank/DDBJ whole genome shotgun (WGS) entry which is preliminary data.</text>
</comment>